<feature type="transmembrane region" description="Helical" evidence="1">
    <location>
        <begin position="64"/>
        <end position="80"/>
    </location>
</feature>
<comment type="caution">
    <text evidence="2">The sequence shown here is derived from an EMBL/GenBank/DDBJ whole genome shotgun (WGS) entry which is preliminary data.</text>
</comment>
<proteinExistence type="predicted"/>
<keyword evidence="1" id="KW-0812">Transmembrane</keyword>
<dbReference type="EMBL" id="VSSQ01004260">
    <property type="protein sequence ID" value="MPM24426.1"/>
    <property type="molecule type" value="Genomic_DNA"/>
</dbReference>
<gene>
    <name evidence="2" type="ORF">SDC9_70908</name>
</gene>
<feature type="transmembrane region" description="Helical" evidence="1">
    <location>
        <begin position="20"/>
        <end position="43"/>
    </location>
</feature>
<evidence type="ECO:0000256" key="1">
    <source>
        <dbReference type="SAM" id="Phobius"/>
    </source>
</evidence>
<dbReference type="AlphaFoldDB" id="A0A644Y776"/>
<evidence type="ECO:0000313" key="2">
    <source>
        <dbReference type="EMBL" id="MPM24426.1"/>
    </source>
</evidence>
<organism evidence="2">
    <name type="scientific">bioreactor metagenome</name>
    <dbReference type="NCBI Taxonomy" id="1076179"/>
    <lineage>
        <taxon>unclassified sequences</taxon>
        <taxon>metagenomes</taxon>
        <taxon>ecological metagenomes</taxon>
    </lineage>
</organism>
<sequence length="81" mass="9482">MIDAFSIRSHDIAGNFAHDFKYLLVIVHRILIILRSGIIHVLFFEIVFLDADNFFHQRVKQMKAERFVVVIIVFHIGLFGI</sequence>
<keyword evidence="1" id="KW-1133">Transmembrane helix</keyword>
<reference evidence="2" key="1">
    <citation type="submission" date="2019-08" db="EMBL/GenBank/DDBJ databases">
        <authorList>
            <person name="Kucharzyk K."/>
            <person name="Murdoch R.W."/>
            <person name="Higgins S."/>
            <person name="Loffler F."/>
        </authorList>
    </citation>
    <scope>NUCLEOTIDE SEQUENCE</scope>
</reference>
<name>A0A644Y776_9ZZZZ</name>
<accession>A0A644Y776</accession>
<protein>
    <submittedName>
        <fullName evidence="2">Uncharacterized protein</fullName>
    </submittedName>
</protein>
<keyword evidence="1" id="KW-0472">Membrane</keyword>